<dbReference type="EMBL" id="JBHSCO010000002">
    <property type="protein sequence ID" value="MFC4390667.1"/>
    <property type="molecule type" value="Genomic_DNA"/>
</dbReference>
<evidence type="ECO:0000313" key="1">
    <source>
        <dbReference type="EMBL" id="MFC4390667.1"/>
    </source>
</evidence>
<gene>
    <name evidence="1" type="ORF">ACFOY0_06650</name>
</gene>
<evidence type="ECO:0008006" key="3">
    <source>
        <dbReference type="Google" id="ProtNLM"/>
    </source>
</evidence>
<keyword evidence="2" id="KW-1185">Reference proteome</keyword>
<proteinExistence type="predicted"/>
<evidence type="ECO:0000313" key="2">
    <source>
        <dbReference type="Proteomes" id="UP001595719"/>
    </source>
</evidence>
<dbReference type="Proteomes" id="UP001595719">
    <property type="component" value="Unassembled WGS sequence"/>
</dbReference>
<protein>
    <recommendedName>
        <fullName evidence="3">HNH endonuclease</fullName>
    </recommendedName>
</protein>
<comment type="caution">
    <text evidence="1">The sequence shown here is derived from an EMBL/GenBank/DDBJ whole genome shotgun (WGS) entry which is preliminary data.</text>
</comment>
<organism evidence="1 2">
    <name type="scientific">Flavobacterium quisquiliarum</name>
    <dbReference type="NCBI Taxonomy" id="1834436"/>
    <lineage>
        <taxon>Bacteria</taxon>
        <taxon>Pseudomonadati</taxon>
        <taxon>Bacteroidota</taxon>
        <taxon>Flavobacteriia</taxon>
        <taxon>Flavobacteriales</taxon>
        <taxon>Flavobacteriaceae</taxon>
        <taxon>Flavobacterium</taxon>
    </lineage>
</organism>
<reference evidence="2" key="1">
    <citation type="journal article" date="2019" name="Int. J. Syst. Evol. Microbiol.">
        <title>The Global Catalogue of Microorganisms (GCM) 10K type strain sequencing project: providing services to taxonomists for standard genome sequencing and annotation.</title>
        <authorList>
            <consortium name="The Broad Institute Genomics Platform"/>
            <consortium name="The Broad Institute Genome Sequencing Center for Infectious Disease"/>
            <person name="Wu L."/>
            <person name="Ma J."/>
        </authorList>
    </citation>
    <scope>NUCLEOTIDE SEQUENCE [LARGE SCALE GENOMIC DNA]</scope>
    <source>
        <strain evidence="2">CGMCC 1.15345</strain>
    </source>
</reference>
<dbReference type="RefSeq" id="WP_219071267.1">
    <property type="nucleotide sequence ID" value="NZ_JBHSCO010000002.1"/>
</dbReference>
<sequence>MIKIYLEKEESIREFHYNNLCGALPGKTQNVIQLFDKYISKFGHIRYYCERLEFLKGKTLRNPAGFSILTAKPKELSGFIDDFEKLFPQPLTPKFVKILNCIFYYESYSKWKAYELGVKINSNVCPYCNRSYTFIVGNDAVNGTRFEYDHFFSQEQHPYLKLSFYNLVPSCHICNANLKHTKKFCLKRNLHPYIEGFGDDILFSIQPRSIHFINGKDGSYTVKFRKGIGADYAKSRRSMNNVSVFRLKELYNMHRDYIDELIKKAQIYNADYVDSLYSQFGGTLFADKGDIKQFITGNYLDEKNYSKRVLSKLSRDIAAELGLV</sequence>
<accession>A0ABV8W1J2</accession>
<name>A0ABV8W1J2_9FLAO</name>